<gene>
    <name evidence="2" type="ORF">NESG_01952</name>
</gene>
<accession>A0A086J1E4</accession>
<reference evidence="2 3" key="1">
    <citation type="journal article" date="2014" name="Genome Announc.">
        <title>Genome Sequence of the Microsporidian Species Nematocida sp1 Strain ERTm6 (ATCC PRA-372).</title>
        <authorList>
            <person name="Bakowski M.A."/>
            <person name="Priest M."/>
            <person name="Young S."/>
            <person name="Cuomo C.A."/>
            <person name="Troemel E.R."/>
        </authorList>
    </citation>
    <scope>NUCLEOTIDE SEQUENCE [LARGE SCALE GENOMIC DNA]</scope>
    <source>
        <strain evidence="2 3">ERTm6</strain>
    </source>
</reference>
<dbReference type="EMBL" id="AKIJ01000004">
    <property type="protein sequence ID" value="KFG25962.1"/>
    <property type="molecule type" value="Genomic_DNA"/>
</dbReference>
<proteinExistence type="predicted"/>
<feature type="region of interest" description="Disordered" evidence="1">
    <location>
        <begin position="84"/>
        <end position="112"/>
    </location>
</feature>
<sequence>MKFKRKKQMEEDIPQGYDLATKNTELKEEIKGLKEKQNTLLRESLKHQYLRYRMQSDSERILEEQKVLLLQILQKIEQGLAALKEEDAKPANKKARQPLKENPKQKNTLYTE</sequence>
<dbReference type="HOGENOM" id="CLU_2146532_0_0_1"/>
<dbReference type="RefSeq" id="XP_052904517.1">
    <property type="nucleotide sequence ID" value="XM_053049567.1"/>
</dbReference>
<dbReference type="Proteomes" id="UP000054524">
    <property type="component" value="Unassembled WGS sequence"/>
</dbReference>
<evidence type="ECO:0000256" key="1">
    <source>
        <dbReference type="SAM" id="MobiDB-lite"/>
    </source>
</evidence>
<protein>
    <submittedName>
        <fullName evidence="2">Uncharacterized protein</fullName>
    </submittedName>
</protein>
<comment type="caution">
    <text evidence="2">The sequence shown here is derived from an EMBL/GenBank/DDBJ whole genome shotgun (WGS) entry which is preliminary data.</text>
</comment>
<dbReference type="GeneID" id="77676925"/>
<dbReference type="OrthoDB" id="2188331at2759"/>
<name>A0A086J1E4_NEMA1</name>
<organism evidence="2 3">
    <name type="scientific">Nematocida ausubeli (strain ATCC PRA-371 / ERTm2)</name>
    <name type="common">Nematode killer fungus</name>
    <dbReference type="NCBI Taxonomy" id="1913371"/>
    <lineage>
        <taxon>Eukaryota</taxon>
        <taxon>Fungi</taxon>
        <taxon>Fungi incertae sedis</taxon>
        <taxon>Microsporidia</taxon>
        <taxon>Nematocida</taxon>
    </lineage>
</organism>
<keyword evidence="3" id="KW-1185">Reference proteome</keyword>
<dbReference type="AlphaFoldDB" id="A0A086J1E4"/>
<evidence type="ECO:0000313" key="2">
    <source>
        <dbReference type="EMBL" id="KFG25962.1"/>
    </source>
</evidence>
<evidence type="ECO:0000313" key="3">
    <source>
        <dbReference type="Proteomes" id="UP000054524"/>
    </source>
</evidence>